<evidence type="ECO:0000256" key="5">
    <source>
        <dbReference type="ARBA" id="ARBA00022737"/>
    </source>
</evidence>
<dbReference type="SMART" id="SM00320">
    <property type="entry name" value="WD40"/>
    <property type="match status" value="5"/>
</dbReference>
<dbReference type="EMBL" id="GCKF01038509">
    <property type="protein sequence ID" value="JAG96120.1"/>
    <property type="molecule type" value="Transcribed_RNA"/>
</dbReference>
<dbReference type="Gene3D" id="2.130.10.10">
    <property type="entry name" value="YVTN repeat-like/Quinoprotein amine dehydrogenase"/>
    <property type="match status" value="1"/>
</dbReference>
<comment type="subcellular location">
    <subcellularLocation>
        <location evidence="1">Endoplasmic reticulum membrane</location>
        <topology evidence="1">Single-pass membrane protein</topology>
    </subcellularLocation>
</comment>
<proteinExistence type="predicted"/>
<keyword evidence="6" id="KW-0256">Endoplasmic reticulum</keyword>
<dbReference type="Pfam" id="PF00400">
    <property type="entry name" value="WD40"/>
    <property type="match status" value="3"/>
</dbReference>
<evidence type="ECO:0000256" key="4">
    <source>
        <dbReference type="ARBA" id="ARBA00022692"/>
    </source>
</evidence>
<keyword evidence="5" id="KW-0677">Repeat</keyword>
<sequence>MVRGTKTPPACMKKYSFPLFCASWASHRISQGEEKEDDNNNENTNKREDYLILGGGGGGGRTGVKNALALARYDVESDVLSESVHLFDTDDDPPYRMAVHPVEEIIICAFSNGCRGFKLNSLGGSAVENVRINPADRSLNQIENMGQQKSIVFSTNGAMFAAGGEDGHLRVFEWSTLNSVLDKREAHKSIKDLDFSPDDTYLASLGDSGPCQIWNLSTCASEATLLVDKGESLGFCRFSRDRAKPLLFMTVKQGDKGLITIWDMKTWKKVGTHAFEKNPISAFNISSDGKFLAIGTSEGDISIIEVSKMHPYRKVKGAHIIFVTSLEFSSDSRLLVSVSGDSSARVSRIEDQKQKAGSLLFLLITIILTIILAFFIGKNRGF</sequence>
<protein>
    <submittedName>
        <fullName evidence="12">Uncharacterized protein</fullName>
    </submittedName>
</protein>
<keyword evidence="7" id="KW-0931">ER-Golgi transport</keyword>
<keyword evidence="10 11" id="KW-0472">Membrane</keyword>
<feature type="transmembrane region" description="Helical" evidence="11">
    <location>
        <begin position="356"/>
        <end position="376"/>
    </location>
</feature>
<evidence type="ECO:0000256" key="3">
    <source>
        <dbReference type="ARBA" id="ARBA00022574"/>
    </source>
</evidence>
<evidence type="ECO:0000256" key="1">
    <source>
        <dbReference type="ARBA" id="ARBA00004389"/>
    </source>
</evidence>
<dbReference type="PANTHER" id="PTHR23284:SF0">
    <property type="entry name" value="PROLACTIN REGULATORY ELEMENT-BINDING PROTEIN"/>
    <property type="match status" value="1"/>
</dbReference>
<evidence type="ECO:0000256" key="7">
    <source>
        <dbReference type="ARBA" id="ARBA00022892"/>
    </source>
</evidence>
<dbReference type="PANTHER" id="PTHR23284">
    <property type="entry name" value="PROLACTIN REGULATORY ELEMENT BINDING PROTEIN"/>
    <property type="match status" value="1"/>
</dbReference>
<dbReference type="GO" id="GO:0005789">
    <property type="term" value="C:endoplasmic reticulum membrane"/>
    <property type="evidence" value="ECO:0007669"/>
    <property type="project" value="UniProtKB-SubCell"/>
</dbReference>
<dbReference type="GO" id="GO:0003400">
    <property type="term" value="P:regulation of COPII vesicle coating"/>
    <property type="evidence" value="ECO:0007669"/>
    <property type="project" value="TreeGrafter"/>
</dbReference>
<dbReference type="GO" id="GO:0005085">
    <property type="term" value="F:guanyl-nucleotide exchange factor activity"/>
    <property type="evidence" value="ECO:0007669"/>
    <property type="project" value="InterPro"/>
</dbReference>
<organism evidence="12">
    <name type="scientific">Araucaria cunninghamii</name>
    <name type="common">Hoop pine</name>
    <name type="synonym">Moreton Bay pine</name>
    <dbReference type="NCBI Taxonomy" id="56994"/>
    <lineage>
        <taxon>Eukaryota</taxon>
        <taxon>Viridiplantae</taxon>
        <taxon>Streptophyta</taxon>
        <taxon>Embryophyta</taxon>
        <taxon>Tracheophyta</taxon>
        <taxon>Spermatophyta</taxon>
        <taxon>Pinopsida</taxon>
        <taxon>Pinidae</taxon>
        <taxon>Conifers II</taxon>
        <taxon>Araucariales</taxon>
        <taxon>Araucariaceae</taxon>
        <taxon>Araucaria</taxon>
    </lineage>
</organism>
<evidence type="ECO:0000256" key="10">
    <source>
        <dbReference type="ARBA" id="ARBA00023136"/>
    </source>
</evidence>
<name>A0A0D6R2I9_ARACU</name>
<reference evidence="12" key="1">
    <citation type="submission" date="2015-03" db="EMBL/GenBank/DDBJ databases">
        <title>A transcriptome of Araucaria cunninghamii, an australian fine timber species.</title>
        <authorList>
            <person name="Jing Yi C.J.Y."/>
            <person name="Yin San L.Y.S."/>
            <person name="Abdul Karim S.S."/>
            <person name="Wan Azmi N.N."/>
            <person name="Hercus R.R."/>
            <person name="Croft L.L."/>
        </authorList>
    </citation>
    <scope>NUCLEOTIDE SEQUENCE</scope>
    <source>
        <strain evidence="12">MI0301</strain>
        <tissue evidence="12">Leaf</tissue>
    </source>
</reference>
<keyword evidence="3" id="KW-0853">WD repeat</keyword>
<dbReference type="GO" id="GO:0006888">
    <property type="term" value="P:endoplasmic reticulum to Golgi vesicle-mediated transport"/>
    <property type="evidence" value="ECO:0007669"/>
    <property type="project" value="TreeGrafter"/>
</dbReference>
<dbReference type="GO" id="GO:0015031">
    <property type="term" value="P:protein transport"/>
    <property type="evidence" value="ECO:0007669"/>
    <property type="project" value="UniProtKB-KW"/>
</dbReference>
<keyword evidence="9 11" id="KW-1133">Transmembrane helix</keyword>
<evidence type="ECO:0000256" key="11">
    <source>
        <dbReference type="SAM" id="Phobius"/>
    </source>
</evidence>
<accession>A0A0D6R2I9</accession>
<dbReference type="InterPro" id="IPR001680">
    <property type="entry name" value="WD40_rpt"/>
</dbReference>
<dbReference type="InterPro" id="IPR015943">
    <property type="entry name" value="WD40/YVTN_repeat-like_dom_sf"/>
</dbReference>
<evidence type="ECO:0000256" key="8">
    <source>
        <dbReference type="ARBA" id="ARBA00022927"/>
    </source>
</evidence>
<keyword evidence="4 11" id="KW-0812">Transmembrane</keyword>
<dbReference type="SUPFAM" id="SSF50978">
    <property type="entry name" value="WD40 repeat-like"/>
    <property type="match status" value="1"/>
</dbReference>
<dbReference type="InterPro" id="IPR036322">
    <property type="entry name" value="WD40_repeat_dom_sf"/>
</dbReference>
<dbReference type="AlphaFoldDB" id="A0A0D6R2I9"/>
<dbReference type="InterPro" id="IPR045260">
    <property type="entry name" value="Sec12-like"/>
</dbReference>
<evidence type="ECO:0000256" key="2">
    <source>
        <dbReference type="ARBA" id="ARBA00022448"/>
    </source>
</evidence>
<keyword evidence="8" id="KW-0653">Protein transport</keyword>
<evidence type="ECO:0000313" key="12">
    <source>
        <dbReference type="EMBL" id="JAG96120.1"/>
    </source>
</evidence>
<evidence type="ECO:0000256" key="9">
    <source>
        <dbReference type="ARBA" id="ARBA00022989"/>
    </source>
</evidence>
<keyword evidence="2" id="KW-0813">Transport</keyword>
<evidence type="ECO:0000256" key="6">
    <source>
        <dbReference type="ARBA" id="ARBA00022824"/>
    </source>
</evidence>